<dbReference type="SMART" id="SM00382">
    <property type="entry name" value="AAA"/>
    <property type="match status" value="1"/>
</dbReference>
<keyword evidence="6 10" id="KW-0067">ATP-binding</keyword>
<dbReference type="EMBL" id="WQPS01000004">
    <property type="protein sequence ID" value="MBT9808758.1"/>
    <property type="molecule type" value="Genomic_DNA"/>
</dbReference>
<keyword evidence="5" id="KW-0547">Nucleotide-binding</keyword>
<keyword evidence="1" id="KW-0813">Transport</keyword>
<dbReference type="GO" id="GO:0016887">
    <property type="term" value="F:ATP hydrolysis activity"/>
    <property type="evidence" value="ECO:0007669"/>
    <property type="project" value="InterPro"/>
</dbReference>
<dbReference type="InterPro" id="IPR050107">
    <property type="entry name" value="ABC_carbohydrate_import_ATPase"/>
</dbReference>
<organism evidence="10 11">
    <name type="scientific">Enterocloster citroniae</name>
    <dbReference type="NCBI Taxonomy" id="358743"/>
    <lineage>
        <taxon>Bacteria</taxon>
        <taxon>Bacillati</taxon>
        <taxon>Bacillota</taxon>
        <taxon>Clostridia</taxon>
        <taxon>Lachnospirales</taxon>
        <taxon>Lachnospiraceae</taxon>
        <taxon>Enterocloster</taxon>
    </lineage>
</organism>
<evidence type="ECO:0000256" key="1">
    <source>
        <dbReference type="ARBA" id="ARBA00022448"/>
    </source>
</evidence>
<feature type="domain" description="ABC transporter" evidence="9">
    <location>
        <begin position="261"/>
        <end position="503"/>
    </location>
</feature>
<dbReference type="PROSITE" id="PS00211">
    <property type="entry name" value="ABC_TRANSPORTER_1"/>
    <property type="match status" value="1"/>
</dbReference>
<dbReference type="InterPro" id="IPR003439">
    <property type="entry name" value="ABC_transporter-like_ATP-bd"/>
</dbReference>
<dbReference type="Proteomes" id="UP000708338">
    <property type="component" value="Unassembled WGS sequence"/>
</dbReference>
<evidence type="ECO:0000256" key="5">
    <source>
        <dbReference type="ARBA" id="ARBA00022741"/>
    </source>
</evidence>
<evidence type="ECO:0000313" key="11">
    <source>
        <dbReference type="Proteomes" id="UP000708338"/>
    </source>
</evidence>
<comment type="caution">
    <text evidence="10">The sequence shown here is derived from an EMBL/GenBank/DDBJ whole genome shotgun (WGS) entry which is preliminary data.</text>
</comment>
<keyword evidence="3" id="KW-0762">Sugar transport</keyword>
<dbReference type="AlphaFoldDB" id="A0AA41FC54"/>
<evidence type="ECO:0000256" key="2">
    <source>
        <dbReference type="ARBA" id="ARBA00022475"/>
    </source>
</evidence>
<dbReference type="InterPro" id="IPR003593">
    <property type="entry name" value="AAA+_ATPase"/>
</dbReference>
<dbReference type="CDD" id="cd03215">
    <property type="entry name" value="ABC_Carb_Monos_II"/>
    <property type="match status" value="1"/>
</dbReference>
<protein>
    <submittedName>
        <fullName evidence="10">ATP-binding cassette domain-containing protein</fullName>
    </submittedName>
</protein>
<dbReference type="InterPro" id="IPR017871">
    <property type="entry name" value="ABC_transporter-like_CS"/>
</dbReference>
<dbReference type="PROSITE" id="PS50893">
    <property type="entry name" value="ABC_TRANSPORTER_2"/>
    <property type="match status" value="2"/>
</dbReference>
<evidence type="ECO:0000259" key="9">
    <source>
        <dbReference type="PROSITE" id="PS50893"/>
    </source>
</evidence>
<evidence type="ECO:0000313" key="10">
    <source>
        <dbReference type="EMBL" id="MBT9808758.1"/>
    </source>
</evidence>
<keyword evidence="4" id="KW-0677">Repeat</keyword>
<dbReference type="PANTHER" id="PTHR43790:SF3">
    <property type="entry name" value="D-ALLOSE IMPORT ATP-BINDING PROTEIN ALSA-RELATED"/>
    <property type="match status" value="1"/>
</dbReference>
<feature type="domain" description="ABC transporter" evidence="9">
    <location>
        <begin position="10"/>
        <end position="248"/>
    </location>
</feature>
<dbReference type="SUPFAM" id="SSF52540">
    <property type="entry name" value="P-loop containing nucleoside triphosphate hydrolases"/>
    <property type="match status" value="2"/>
</dbReference>
<evidence type="ECO:0000256" key="3">
    <source>
        <dbReference type="ARBA" id="ARBA00022597"/>
    </source>
</evidence>
<sequence length="503" mass="55472">MKDNNPEILVKVEGISKTFGSTKALVNVDLEVKRGEVRGLIGENGSGKSTLVSMITGVNKPDSGQMWYKDEIHKPSSLLDSRNKGISILVQESGTINGLTVAENMFLGKEASFGKAGMVNVKAMTAQAQRTLGDMGITDIKAGDLVEAYSFEERKLIEVATALGTNPDLLIVDETTTALSQKGRDQIYEIIRNSSKEGRGVIFISHDLDELVLLCDSVTILRDGQYVDTLRGEDIHVDKMRTLMIGRDLTDHYYREAREESHGDRVVLEAKHISYGEKFRDISFQLYEGEILGICGLTDCGMHDLAKGLFGGMKLDRGEVVLPDKRVVVDNTAKAIENGIGYMPKDRDRESMFLGASIEDNIVLPSLDNLKVHGLIRKKKARRLAEEMAQKLSVKMSGVTQLTKELSGGNKQKVVVAKWIANNSNIFIMDCPTRGIDIGVKAAIYDLMTELKDSGKSMIMISEEMPEVLGMADRVLIMKDGRVSGEYSRSEGLTENKIIKVMI</sequence>
<reference evidence="10" key="1">
    <citation type="journal article" date="2021" name="Gut Microbes">
        <title>A synthetic consortium of 100 gut commensals modulates the composition and function in a colon model of the microbiome of elderly subjects.</title>
        <authorList>
            <person name="Perez M."/>
            <person name="Ntemiri A."/>
            <person name="Tan H."/>
            <person name="Harris H.M.B."/>
            <person name="Roager H.M."/>
            <person name="Ribiere C."/>
            <person name="O'Toole P.W."/>
        </authorList>
    </citation>
    <scope>NUCLEOTIDE SEQUENCE</scope>
    <source>
        <strain evidence="10">MCC335</strain>
    </source>
</reference>
<evidence type="ECO:0000256" key="6">
    <source>
        <dbReference type="ARBA" id="ARBA00022840"/>
    </source>
</evidence>
<dbReference type="Gene3D" id="3.40.50.300">
    <property type="entry name" value="P-loop containing nucleotide triphosphate hydrolases"/>
    <property type="match status" value="2"/>
</dbReference>
<accession>A0AA41FC54</accession>
<dbReference type="GO" id="GO:0005524">
    <property type="term" value="F:ATP binding"/>
    <property type="evidence" value="ECO:0007669"/>
    <property type="project" value="UniProtKB-KW"/>
</dbReference>
<evidence type="ECO:0000256" key="7">
    <source>
        <dbReference type="ARBA" id="ARBA00022967"/>
    </source>
</evidence>
<keyword evidence="7" id="KW-1278">Translocase</keyword>
<dbReference type="Pfam" id="PF00005">
    <property type="entry name" value="ABC_tran"/>
    <property type="match status" value="2"/>
</dbReference>
<dbReference type="PANTHER" id="PTHR43790">
    <property type="entry name" value="CARBOHYDRATE TRANSPORT ATP-BINDING PROTEIN MG119-RELATED"/>
    <property type="match status" value="1"/>
</dbReference>
<gene>
    <name evidence="10" type="ORF">GPL26_03770</name>
</gene>
<dbReference type="RefSeq" id="WP_007859971.1">
    <property type="nucleotide sequence ID" value="NZ_CABJDD010000002.1"/>
</dbReference>
<keyword evidence="2" id="KW-1003">Cell membrane</keyword>
<evidence type="ECO:0000256" key="4">
    <source>
        <dbReference type="ARBA" id="ARBA00022737"/>
    </source>
</evidence>
<dbReference type="CDD" id="cd03216">
    <property type="entry name" value="ABC_Carb_Monos_I"/>
    <property type="match status" value="1"/>
</dbReference>
<dbReference type="InterPro" id="IPR027417">
    <property type="entry name" value="P-loop_NTPase"/>
</dbReference>
<proteinExistence type="predicted"/>
<name>A0AA41FC54_9FIRM</name>
<evidence type="ECO:0000256" key="8">
    <source>
        <dbReference type="ARBA" id="ARBA00023136"/>
    </source>
</evidence>
<keyword evidence="8" id="KW-0472">Membrane</keyword>